<dbReference type="EMBL" id="CP024847">
    <property type="protein sequence ID" value="AUR51919.1"/>
    <property type="molecule type" value="Genomic_DNA"/>
</dbReference>
<organism evidence="2 3">
    <name type="scientific">Aquella oligotrophica</name>
    <dbReference type="NCBI Taxonomy" id="2067065"/>
    <lineage>
        <taxon>Bacteria</taxon>
        <taxon>Pseudomonadati</taxon>
        <taxon>Pseudomonadota</taxon>
        <taxon>Betaproteobacteria</taxon>
        <taxon>Neisseriales</taxon>
        <taxon>Neisseriaceae</taxon>
        <taxon>Aquella</taxon>
    </lineage>
</organism>
<feature type="signal peptide" evidence="1">
    <location>
        <begin position="1"/>
        <end position="21"/>
    </location>
</feature>
<reference evidence="3" key="1">
    <citation type="submission" date="2017-11" db="EMBL/GenBank/DDBJ databases">
        <authorList>
            <person name="Chan K.G."/>
            <person name="Lee L.S."/>
        </authorList>
    </citation>
    <scope>NUCLEOTIDE SEQUENCE [LARGE SCALE GENOMIC DNA]</scope>
    <source>
        <strain evidence="3">DSM 100970</strain>
    </source>
</reference>
<evidence type="ECO:0000256" key="1">
    <source>
        <dbReference type="SAM" id="SignalP"/>
    </source>
</evidence>
<name>A0A2I7N633_9NEIS</name>
<dbReference type="InterPro" id="IPR013783">
    <property type="entry name" value="Ig-like_fold"/>
</dbReference>
<evidence type="ECO:0000313" key="2">
    <source>
        <dbReference type="EMBL" id="AUR51919.1"/>
    </source>
</evidence>
<dbReference type="PROSITE" id="PS51257">
    <property type="entry name" value="PROKAR_LIPOPROTEIN"/>
    <property type="match status" value="1"/>
</dbReference>
<dbReference type="RefSeq" id="WP_102951215.1">
    <property type="nucleotide sequence ID" value="NZ_CP024847.1"/>
</dbReference>
<accession>A0A2I7N633</accession>
<gene>
    <name evidence="2" type="ORF">CUN60_06280</name>
</gene>
<dbReference type="Gene3D" id="2.60.40.10">
    <property type="entry name" value="Immunoglobulins"/>
    <property type="match status" value="1"/>
</dbReference>
<protein>
    <submittedName>
        <fullName evidence="2">Uncharacterized protein</fullName>
    </submittedName>
</protein>
<dbReference type="Proteomes" id="UP000236655">
    <property type="component" value="Chromosome"/>
</dbReference>
<keyword evidence="3" id="KW-1185">Reference proteome</keyword>
<feature type="chain" id="PRO_5014356828" evidence="1">
    <location>
        <begin position="22"/>
        <end position="971"/>
    </location>
</feature>
<proteinExistence type="predicted"/>
<sequence length="971" mass="102023">MFNPKKIVVLIAGATSLTLTACGGGTSSSGGGYSVNVEDERAQAVTISRVPTVPTNGGVLHPIQLSVENHTGEKLTFVDSRIMNSKNQGILSRALDKASRAVGGTGYNSYVGMDQCKTLESDASCTLSVTPDVADGSTVIQLSFKDDNGEVYNTAQLVNYSSSSSSQNGFIVNTDNMREFHSTNDYSVTIPFIADDDYQSITVSSDIMALNKSFDCNGKVTKGSACSATLKLPAAPKAGYANKITISGKTTSGKVNIYTINTRAYFDDRPSLELTRGPVHLQADNTPGADNSVSIGIVNNGVLPATGINDKHSALSTEFEGVILQANAGENPVTSLRRTFDPATCDFTGATANKIGHTAPTGSACEASFTMNPNSLEQNGHDEYRITYNGEAGANTVKTTTIYYTGLSGYDPNCPTCQRPHDYQITGTLDFTDTDTNTNGKTQTITISNTGMQPLHNIAFTLPVVAGLTIDRNGCDTGTLANNILQAKQSCSIDVHYRPTANVPFGSAIATVNATRADDSSFSGSTKTLSVFYSASANPTLRPGLILSSSGEKFELATGDTRILTYNLFVQSNGSATATEVTGITTPVALKPHSANLNISIPATAQSPAGGAQLTNKFAGGFTFDRANWHTLPGQNVSLSGVEVGVVTYAYGNSQGIAAEDANTLDHLFSYAGSTTPAKFTLGYEVSDDAAVTTGPTVIGTIDENNGGLTNGGTFALTKANKLILDVDYAAPSGKALDRFIVDDASIPYGFMVNTTTPATGACPTVSKGSVPTTLAAGSSCTVRYEFVGDSIGAANTYTIATQNQALRVFKTPAYMISTANGRKRVQPAGEFTFRVKPFADVQTYVNRIGTSNSYEAIFYVNEYAAHNLTGMTNAGIMVTPIQNFASDVTVSQPCQINQTIALSPGGIDTATNQPVAGAKFCKIIFTVNPAANGGNPNRRVNFRYSSTTDGLYNAVLKNLNVDSTTTVTNP</sequence>
<keyword evidence="1" id="KW-0732">Signal</keyword>
<dbReference type="OrthoDB" id="9773411at2"/>
<dbReference type="KEGG" id="nba:CUN60_06280"/>
<dbReference type="AlphaFoldDB" id="A0A2I7N633"/>
<evidence type="ECO:0000313" key="3">
    <source>
        <dbReference type="Proteomes" id="UP000236655"/>
    </source>
</evidence>